<evidence type="ECO:0000256" key="1">
    <source>
        <dbReference type="ARBA" id="ARBA00008276"/>
    </source>
</evidence>
<dbReference type="AlphaFoldDB" id="A0A9D2MGB2"/>
<keyword evidence="2" id="KW-0436">Ligase</keyword>
<proteinExistence type="inferred from homology"/>
<dbReference type="InterPro" id="IPR036565">
    <property type="entry name" value="Mur-like_cat_sf"/>
</dbReference>
<evidence type="ECO:0000313" key="7">
    <source>
        <dbReference type="EMBL" id="HJB59674.1"/>
    </source>
</evidence>
<reference evidence="7" key="2">
    <citation type="submission" date="2021-04" db="EMBL/GenBank/DDBJ databases">
        <authorList>
            <person name="Gilroy R."/>
        </authorList>
    </citation>
    <scope>NUCLEOTIDE SEQUENCE</scope>
    <source>
        <strain evidence="7">ChiHjej9B8-13557</strain>
    </source>
</reference>
<evidence type="ECO:0000313" key="8">
    <source>
        <dbReference type="Proteomes" id="UP000824211"/>
    </source>
</evidence>
<comment type="similarity">
    <text evidence="1">Belongs to the folylpolyglutamate synthase family.</text>
</comment>
<dbReference type="GO" id="GO:0008841">
    <property type="term" value="F:dihydrofolate synthase activity"/>
    <property type="evidence" value="ECO:0007669"/>
    <property type="project" value="TreeGrafter"/>
</dbReference>
<keyword evidence="5" id="KW-0067">ATP-binding</keyword>
<evidence type="ECO:0000256" key="6">
    <source>
        <dbReference type="ARBA" id="ARBA00022842"/>
    </source>
</evidence>
<evidence type="ECO:0000256" key="4">
    <source>
        <dbReference type="ARBA" id="ARBA00022741"/>
    </source>
</evidence>
<dbReference type="Gene3D" id="3.90.190.20">
    <property type="entry name" value="Mur ligase, C-terminal domain"/>
    <property type="match status" value="1"/>
</dbReference>
<sequence>MHTIHTIPEADAFFASLPEGFDTPQDFAAALPPAESEAPVGYIPVAGTAGRTAAAALTAGILTAAGFRTGLYRAGAGPLSGRVTVDGQPLGGPAADAYLAAAGRILENTLLSRPAAELAAACACFAAAGCAFAVVEAVDGALASALPAVPVCAVTHIGPDGSGRTIERLAHDAACVMRAGAVCVTAPGQPKAALTEIIVAAGKTGCELVVPEEEDITFPDEGEGKVDYGGYDLPAAFTGYHAACNAAVAVELALALWRKGRDIPDEAILSALAAAENRSSIRVLSRQPLVILDACRTPQQAAALLRVLRLSGLQGLNAVVGLASEAGAEEFFSTLENGLLPGEAAKDKDAMPGMGEGGPIERLFLAAPPSLIGEDPGLPGRLAELARFHFEAAACGSLAEALAEARAAGGRGVLVCGSEELALAAEKLLREENSPLDTVH</sequence>
<organism evidence="7 8">
    <name type="scientific">Candidatus Faecalibacterium faecipullorum</name>
    <dbReference type="NCBI Taxonomy" id="2838578"/>
    <lineage>
        <taxon>Bacteria</taxon>
        <taxon>Bacillati</taxon>
        <taxon>Bacillota</taxon>
        <taxon>Clostridia</taxon>
        <taxon>Eubacteriales</taxon>
        <taxon>Oscillospiraceae</taxon>
        <taxon>Faecalibacterium</taxon>
    </lineage>
</organism>
<keyword evidence="6" id="KW-0460">Magnesium</keyword>
<dbReference type="PANTHER" id="PTHR11136:SF0">
    <property type="entry name" value="DIHYDROFOLATE SYNTHETASE-RELATED"/>
    <property type="match status" value="1"/>
</dbReference>
<evidence type="ECO:0000256" key="3">
    <source>
        <dbReference type="ARBA" id="ARBA00022723"/>
    </source>
</evidence>
<dbReference type="GO" id="GO:0005524">
    <property type="term" value="F:ATP binding"/>
    <property type="evidence" value="ECO:0007669"/>
    <property type="project" value="UniProtKB-KW"/>
</dbReference>
<dbReference type="GO" id="GO:0004326">
    <property type="term" value="F:tetrahydrofolylpolyglutamate synthase activity"/>
    <property type="evidence" value="ECO:0007669"/>
    <property type="project" value="InterPro"/>
</dbReference>
<evidence type="ECO:0000256" key="5">
    <source>
        <dbReference type="ARBA" id="ARBA00022840"/>
    </source>
</evidence>
<protein>
    <submittedName>
        <fullName evidence="7">Folylpolyglutamate synthase</fullName>
    </submittedName>
</protein>
<dbReference type="EMBL" id="DWXX01000156">
    <property type="protein sequence ID" value="HJB59674.1"/>
    <property type="molecule type" value="Genomic_DNA"/>
</dbReference>
<dbReference type="InterPro" id="IPR036615">
    <property type="entry name" value="Mur_ligase_C_dom_sf"/>
</dbReference>
<evidence type="ECO:0000256" key="2">
    <source>
        <dbReference type="ARBA" id="ARBA00022598"/>
    </source>
</evidence>
<reference evidence="7" key="1">
    <citation type="journal article" date="2021" name="PeerJ">
        <title>Extensive microbial diversity within the chicken gut microbiome revealed by metagenomics and culture.</title>
        <authorList>
            <person name="Gilroy R."/>
            <person name="Ravi A."/>
            <person name="Getino M."/>
            <person name="Pursley I."/>
            <person name="Horton D.L."/>
            <person name="Alikhan N.F."/>
            <person name="Baker D."/>
            <person name="Gharbi K."/>
            <person name="Hall N."/>
            <person name="Watson M."/>
            <person name="Adriaenssens E.M."/>
            <person name="Foster-Nyarko E."/>
            <person name="Jarju S."/>
            <person name="Secka A."/>
            <person name="Antonio M."/>
            <person name="Oren A."/>
            <person name="Chaudhuri R.R."/>
            <person name="La Ragione R."/>
            <person name="Hildebrand F."/>
            <person name="Pallen M.J."/>
        </authorList>
    </citation>
    <scope>NUCLEOTIDE SEQUENCE</scope>
    <source>
        <strain evidence="7">ChiHjej9B8-13557</strain>
    </source>
</reference>
<gene>
    <name evidence="7" type="ORF">H9771_08510</name>
</gene>
<dbReference type="Gene3D" id="3.40.1190.10">
    <property type="entry name" value="Mur-like, catalytic domain"/>
    <property type="match status" value="1"/>
</dbReference>
<dbReference type="GO" id="GO:0046872">
    <property type="term" value="F:metal ion binding"/>
    <property type="evidence" value="ECO:0007669"/>
    <property type="project" value="UniProtKB-KW"/>
</dbReference>
<dbReference type="GO" id="GO:0005737">
    <property type="term" value="C:cytoplasm"/>
    <property type="evidence" value="ECO:0007669"/>
    <property type="project" value="TreeGrafter"/>
</dbReference>
<keyword evidence="4" id="KW-0547">Nucleotide-binding</keyword>
<dbReference type="PANTHER" id="PTHR11136">
    <property type="entry name" value="FOLYLPOLYGLUTAMATE SYNTHASE-RELATED"/>
    <property type="match status" value="1"/>
</dbReference>
<name>A0A9D2MGB2_9FIRM</name>
<dbReference type="Proteomes" id="UP000824211">
    <property type="component" value="Unassembled WGS sequence"/>
</dbReference>
<keyword evidence="3" id="KW-0479">Metal-binding</keyword>
<dbReference type="SUPFAM" id="SSF53623">
    <property type="entry name" value="MurD-like peptide ligases, catalytic domain"/>
    <property type="match status" value="1"/>
</dbReference>
<accession>A0A9D2MGB2</accession>
<comment type="caution">
    <text evidence="7">The sequence shown here is derived from an EMBL/GenBank/DDBJ whole genome shotgun (WGS) entry which is preliminary data.</text>
</comment>
<dbReference type="InterPro" id="IPR001645">
    <property type="entry name" value="Folylpolyglutamate_synth"/>
</dbReference>